<dbReference type="InterPro" id="IPR002501">
    <property type="entry name" value="PsdUridine_synth_N"/>
</dbReference>
<dbReference type="EMBL" id="CP001672">
    <property type="protein sequence ID" value="ACT47123.1"/>
    <property type="molecule type" value="Genomic_DNA"/>
</dbReference>
<evidence type="ECO:0000313" key="9">
    <source>
        <dbReference type="EMBL" id="ACT47123.1"/>
    </source>
</evidence>
<dbReference type="eggNOG" id="COG0130">
    <property type="taxonomic scope" value="Bacteria"/>
</dbReference>
<dbReference type="InterPro" id="IPR014780">
    <property type="entry name" value="tRNA_psdUridine_synth_TruB"/>
</dbReference>
<proteinExistence type="inferred from homology"/>
<dbReference type="OrthoDB" id="9802309at2"/>
<evidence type="ECO:0000259" key="7">
    <source>
        <dbReference type="Pfam" id="PF09157"/>
    </source>
</evidence>
<comment type="function">
    <text evidence="5">Responsible for synthesis of pseudouridine from uracil-55 in the psi GC loop of transfer RNAs.</text>
</comment>
<dbReference type="InterPro" id="IPR020103">
    <property type="entry name" value="PsdUridine_synth_cat_dom_sf"/>
</dbReference>
<evidence type="ECO:0000256" key="2">
    <source>
        <dbReference type="ARBA" id="ARBA00005642"/>
    </source>
</evidence>
<dbReference type="STRING" id="583345.Mmol_0213"/>
<dbReference type="SUPFAM" id="SSF88697">
    <property type="entry name" value="PUA domain-like"/>
    <property type="match status" value="1"/>
</dbReference>
<dbReference type="GO" id="GO:0160148">
    <property type="term" value="F:tRNA pseudouridine(55) synthase activity"/>
    <property type="evidence" value="ECO:0007669"/>
    <property type="project" value="UniProtKB-EC"/>
</dbReference>
<dbReference type="CDD" id="cd21152">
    <property type="entry name" value="PUA_TruB_bacterial"/>
    <property type="match status" value="1"/>
</dbReference>
<protein>
    <recommendedName>
        <fullName evidence="5">tRNA pseudouridine synthase B</fullName>
        <ecNumber evidence="5">5.4.99.25</ecNumber>
    </recommendedName>
    <alternativeName>
        <fullName evidence="5">tRNA pseudouridine(55) synthase</fullName>
        <shortName evidence="5">Psi55 synthase</shortName>
    </alternativeName>
    <alternativeName>
        <fullName evidence="5">tRNA pseudouridylate synthase</fullName>
    </alternativeName>
    <alternativeName>
        <fullName evidence="5">tRNA-uridine isomerase</fullName>
    </alternativeName>
</protein>
<dbReference type="Pfam" id="PF16198">
    <property type="entry name" value="TruB_C_2"/>
    <property type="match status" value="1"/>
</dbReference>
<name>C6WSN1_METML</name>
<feature type="domain" description="Pseudouridine synthase II N-terminal" evidence="6">
    <location>
        <begin position="32"/>
        <end position="179"/>
    </location>
</feature>
<feature type="domain" description="tRNA pseudouridine synthase II TruB subfamily 1 C-terminal" evidence="7">
    <location>
        <begin position="241"/>
        <end position="297"/>
    </location>
</feature>
<evidence type="ECO:0000256" key="4">
    <source>
        <dbReference type="ARBA" id="ARBA00023235"/>
    </source>
</evidence>
<comment type="similarity">
    <text evidence="2 5">Belongs to the pseudouridine synthase TruB family. Type 1 subfamily.</text>
</comment>
<keyword evidence="3 5" id="KW-0819">tRNA processing</keyword>
<organism evidence="9 10">
    <name type="scientific">Methylotenera mobilis (strain JLW8 / ATCC BAA-1282 / DSM 17540)</name>
    <dbReference type="NCBI Taxonomy" id="583345"/>
    <lineage>
        <taxon>Bacteria</taxon>
        <taxon>Pseudomonadati</taxon>
        <taxon>Pseudomonadota</taxon>
        <taxon>Betaproteobacteria</taxon>
        <taxon>Nitrosomonadales</taxon>
        <taxon>Methylophilaceae</taxon>
        <taxon>Methylotenera</taxon>
    </lineage>
</organism>
<feature type="domain" description="tRNA pseudouridylate synthase B C-terminal" evidence="8">
    <location>
        <begin position="180"/>
        <end position="225"/>
    </location>
</feature>
<dbReference type="PANTHER" id="PTHR13767:SF2">
    <property type="entry name" value="PSEUDOURIDYLATE SYNTHASE TRUB1"/>
    <property type="match status" value="1"/>
</dbReference>
<dbReference type="InterPro" id="IPR015240">
    <property type="entry name" value="tRNA_sdUridine_synth_fam1_C"/>
</dbReference>
<dbReference type="InterPro" id="IPR015947">
    <property type="entry name" value="PUA-like_sf"/>
</dbReference>
<dbReference type="RefSeq" id="WP_012777580.1">
    <property type="nucleotide sequence ID" value="NC_012968.1"/>
</dbReference>
<evidence type="ECO:0000259" key="8">
    <source>
        <dbReference type="Pfam" id="PF16198"/>
    </source>
</evidence>
<dbReference type="HAMAP" id="MF_01080">
    <property type="entry name" value="TruB_bact"/>
    <property type="match status" value="1"/>
</dbReference>
<evidence type="ECO:0000259" key="6">
    <source>
        <dbReference type="Pfam" id="PF01509"/>
    </source>
</evidence>
<feature type="active site" description="Nucleophile" evidence="5">
    <location>
        <position position="47"/>
    </location>
</feature>
<evidence type="ECO:0000256" key="3">
    <source>
        <dbReference type="ARBA" id="ARBA00022694"/>
    </source>
</evidence>
<dbReference type="PANTHER" id="PTHR13767">
    <property type="entry name" value="TRNA-PSEUDOURIDINE SYNTHASE"/>
    <property type="match status" value="1"/>
</dbReference>
<evidence type="ECO:0000313" key="10">
    <source>
        <dbReference type="Proteomes" id="UP000002742"/>
    </source>
</evidence>
<dbReference type="CDD" id="cd02573">
    <property type="entry name" value="PseudoU_synth_EcTruB"/>
    <property type="match status" value="1"/>
</dbReference>
<dbReference type="GO" id="GO:1990481">
    <property type="term" value="P:mRNA pseudouridine synthesis"/>
    <property type="evidence" value="ECO:0007669"/>
    <property type="project" value="TreeGrafter"/>
</dbReference>
<keyword evidence="4 5" id="KW-0413">Isomerase</keyword>
<evidence type="ECO:0000256" key="1">
    <source>
        <dbReference type="ARBA" id="ARBA00000385"/>
    </source>
</evidence>
<keyword evidence="10" id="KW-1185">Reference proteome</keyword>
<evidence type="ECO:0000256" key="5">
    <source>
        <dbReference type="HAMAP-Rule" id="MF_01080"/>
    </source>
</evidence>
<comment type="catalytic activity">
    <reaction evidence="1 5">
        <text>uridine(55) in tRNA = pseudouridine(55) in tRNA</text>
        <dbReference type="Rhea" id="RHEA:42532"/>
        <dbReference type="Rhea" id="RHEA-COMP:10101"/>
        <dbReference type="Rhea" id="RHEA-COMP:10102"/>
        <dbReference type="ChEBI" id="CHEBI:65314"/>
        <dbReference type="ChEBI" id="CHEBI:65315"/>
        <dbReference type="EC" id="5.4.99.25"/>
    </reaction>
</comment>
<reference evidence="10" key="1">
    <citation type="submission" date="2009-07" db="EMBL/GenBank/DDBJ databases">
        <title>Complete sequence of Methylotenera mobilis JLW8.</title>
        <authorList>
            <consortium name="US DOE Joint Genome Institute"/>
            <person name="Lucas S."/>
            <person name="Copeland A."/>
            <person name="Lapidus A."/>
            <person name="Glavina del Rio T."/>
            <person name="Tice H."/>
            <person name="Bruce D."/>
            <person name="Goodwin L."/>
            <person name="Pitluck S."/>
            <person name="LaButti K.M."/>
            <person name="Clum A."/>
            <person name="Larimer F."/>
            <person name="Land M."/>
            <person name="Hauser L."/>
            <person name="Kyrpides N."/>
            <person name="Mikhailova N."/>
            <person name="Kayluzhnaya M."/>
            <person name="Chistoserdova L."/>
        </authorList>
    </citation>
    <scope>NUCLEOTIDE SEQUENCE [LARGE SCALE GENOMIC DNA]</scope>
    <source>
        <strain evidence="10">JLW8 / ATCC BAA-1282 / DSM 17540</strain>
    </source>
</reference>
<dbReference type="Proteomes" id="UP000002742">
    <property type="component" value="Chromosome"/>
</dbReference>
<dbReference type="Gene3D" id="3.30.2350.10">
    <property type="entry name" value="Pseudouridine synthase"/>
    <property type="match status" value="1"/>
</dbReference>
<dbReference type="Pfam" id="PF09157">
    <property type="entry name" value="TruB-C_2"/>
    <property type="match status" value="1"/>
</dbReference>
<dbReference type="SUPFAM" id="SSF55120">
    <property type="entry name" value="Pseudouridine synthase"/>
    <property type="match status" value="1"/>
</dbReference>
<dbReference type="Pfam" id="PF01509">
    <property type="entry name" value="TruB_N"/>
    <property type="match status" value="1"/>
</dbReference>
<dbReference type="GO" id="GO:0031119">
    <property type="term" value="P:tRNA pseudouridine synthesis"/>
    <property type="evidence" value="ECO:0007669"/>
    <property type="project" value="UniProtKB-UniRule"/>
</dbReference>
<dbReference type="FunFam" id="3.30.2350.10:FF:000011">
    <property type="entry name" value="tRNA pseudouridine synthase B"/>
    <property type="match status" value="1"/>
</dbReference>
<dbReference type="Gene3D" id="2.30.130.10">
    <property type="entry name" value="PUA domain"/>
    <property type="match status" value="1"/>
</dbReference>
<dbReference type="NCBIfam" id="TIGR00431">
    <property type="entry name" value="TruB"/>
    <property type="match status" value="1"/>
</dbReference>
<dbReference type="HOGENOM" id="CLU_032087_0_3_4"/>
<dbReference type="InterPro" id="IPR032819">
    <property type="entry name" value="TruB_C"/>
</dbReference>
<dbReference type="AlphaFoldDB" id="C6WSN1"/>
<dbReference type="EC" id="5.4.99.25" evidence="5"/>
<accession>C6WSN1</accession>
<dbReference type="InterPro" id="IPR036974">
    <property type="entry name" value="PUA_sf"/>
</dbReference>
<gene>
    <name evidence="5" type="primary">truB</name>
    <name evidence="9" type="ordered locus">Mmol_0213</name>
</gene>
<dbReference type="GO" id="GO:0003723">
    <property type="term" value="F:RNA binding"/>
    <property type="evidence" value="ECO:0007669"/>
    <property type="project" value="InterPro"/>
</dbReference>
<reference evidence="9 10" key="2">
    <citation type="journal article" date="2011" name="J. Bacteriol.">
        <title>Genomes of three methylotrophs from a single niche uncover genetic and metabolic divergence of Methylophilaceae.</title>
        <authorList>
            <person name="Lapidus A."/>
            <person name="Clum A."/>
            <person name="Labutti K."/>
            <person name="Kaluzhnaya M.G."/>
            <person name="Lim S."/>
            <person name="Beck D.A."/>
            <person name="Glavina Del Rio T."/>
            <person name="Nolan M."/>
            <person name="Mavromatis K."/>
            <person name="Huntemann M."/>
            <person name="Lucas S."/>
            <person name="Lidstrom M.E."/>
            <person name="Ivanova N."/>
            <person name="Chistoserdova L."/>
        </authorList>
    </citation>
    <scope>NUCLEOTIDE SEQUENCE [LARGE SCALE GENOMIC DNA]</scope>
    <source>
        <strain evidence="10">JLW8 / ATCC BAA-1282 / DSM 17540</strain>
    </source>
</reference>
<dbReference type="KEGG" id="mmb:Mmol_0213"/>
<sequence>MQFKRVKKNINGILLLDKPLGFSSNQALQRVKWLLQAAKAGHTGTLDPLATGLLPLCFGEATKFAHYLTDADKTYHATIKLGITTTTGDAEGEVLQQMPVQVSAAQFRQACLRFIGTIQQVPPMYSALKHEGKALYEYAREGIEIERKVRTVNIHNIEVLSFAGDVAEITVTCSKGTYIRTLAEDIGASLGCGAHLIGLRRTYTAGYDIAQAVTLAQFEAMTAEERLAILAAPDSAVDDLPAIVLDADSAFYLMQGQAVWQSGKVPAGLLRLYDERQVFLGLGEQQSDGKIAPKRLMQQVNN</sequence>